<dbReference type="Proteomes" id="UP001590950">
    <property type="component" value="Unassembled WGS sequence"/>
</dbReference>
<reference evidence="9 10" key="1">
    <citation type="submission" date="2024-09" db="EMBL/GenBank/DDBJ databases">
        <title>Rethinking Asexuality: The Enigmatic Case of Functional Sexual Genes in Lepraria (Stereocaulaceae).</title>
        <authorList>
            <person name="Doellman M."/>
            <person name="Sun Y."/>
            <person name="Barcenas-Pena A."/>
            <person name="Lumbsch H.T."/>
            <person name="Grewe F."/>
        </authorList>
    </citation>
    <scope>NUCLEOTIDE SEQUENCE [LARGE SCALE GENOMIC DNA]</scope>
    <source>
        <strain evidence="9 10">Mercado 3170</strain>
    </source>
</reference>
<gene>
    <name evidence="9" type="ORF">N7G274_001888</name>
</gene>
<comment type="similarity">
    <text evidence="2">Belongs to the metallo-dependent hydrolases superfamily. Adenosine and AMP deaminases family.</text>
</comment>
<proteinExistence type="inferred from homology"/>
<evidence type="ECO:0000256" key="7">
    <source>
        <dbReference type="ARBA" id="ARBA00048787"/>
    </source>
</evidence>
<dbReference type="InterPro" id="IPR006330">
    <property type="entry name" value="Ado/ade_deaminase"/>
</dbReference>
<keyword evidence="10" id="KW-1185">Reference proteome</keyword>
<accession>A0ABR4ANS0</accession>
<dbReference type="PANTHER" id="PTHR11409:SF42">
    <property type="entry name" value="ADENOSINE DEAMINASE-LIKE PROTEIN"/>
    <property type="match status" value="1"/>
</dbReference>
<evidence type="ECO:0000256" key="4">
    <source>
        <dbReference type="ARBA" id="ARBA00022801"/>
    </source>
</evidence>
<comment type="cofactor">
    <cofactor evidence="1">
        <name>Zn(2+)</name>
        <dbReference type="ChEBI" id="CHEBI:29105"/>
    </cofactor>
</comment>
<evidence type="ECO:0000313" key="10">
    <source>
        <dbReference type="Proteomes" id="UP001590950"/>
    </source>
</evidence>
<dbReference type="PANTHER" id="PTHR11409">
    <property type="entry name" value="ADENOSINE DEAMINASE"/>
    <property type="match status" value="1"/>
</dbReference>
<keyword evidence="4" id="KW-0378">Hydrolase</keyword>
<feature type="domain" description="Adenosine deaminase" evidence="8">
    <location>
        <begin position="18"/>
        <end position="344"/>
    </location>
</feature>
<comment type="catalytic activity">
    <reaction evidence="7">
        <text>N(6)-methyl-AMP + H2O + H(+) = IMP + methylamine</text>
        <dbReference type="Rhea" id="RHEA:16001"/>
        <dbReference type="ChEBI" id="CHEBI:15377"/>
        <dbReference type="ChEBI" id="CHEBI:15378"/>
        <dbReference type="ChEBI" id="CHEBI:58053"/>
        <dbReference type="ChEBI" id="CHEBI:59338"/>
        <dbReference type="ChEBI" id="CHEBI:144842"/>
    </reaction>
    <physiologicalReaction direction="left-to-right" evidence="7">
        <dbReference type="Rhea" id="RHEA:16002"/>
    </physiologicalReaction>
</comment>
<dbReference type="InterPro" id="IPR032466">
    <property type="entry name" value="Metal_Hydrolase"/>
</dbReference>
<evidence type="ECO:0000256" key="1">
    <source>
        <dbReference type="ARBA" id="ARBA00001947"/>
    </source>
</evidence>
<dbReference type="Gene3D" id="3.20.20.140">
    <property type="entry name" value="Metal-dependent hydrolases"/>
    <property type="match status" value="1"/>
</dbReference>
<dbReference type="InterPro" id="IPR001365">
    <property type="entry name" value="A_deaminase_dom"/>
</dbReference>
<keyword evidence="3" id="KW-0479">Metal-binding</keyword>
<evidence type="ECO:0000256" key="3">
    <source>
        <dbReference type="ARBA" id="ARBA00022723"/>
    </source>
</evidence>
<name>A0ABR4ANS0_9LECA</name>
<dbReference type="CDD" id="cd00443">
    <property type="entry name" value="ADA_AMPD"/>
    <property type="match status" value="1"/>
</dbReference>
<dbReference type="Pfam" id="PF00962">
    <property type="entry name" value="A_deaminase"/>
    <property type="match status" value="1"/>
</dbReference>
<comment type="caution">
    <text evidence="9">The sequence shown here is derived from an EMBL/GenBank/DDBJ whole genome shotgun (WGS) entry which is preliminary data.</text>
</comment>
<evidence type="ECO:0000256" key="6">
    <source>
        <dbReference type="ARBA" id="ARBA00023080"/>
    </source>
</evidence>
<protein>
    <recommendedName>
        <fullName evidence="8">Adenosine deaminase domain-containing protein</fullName>
    </recommendedName>
</protein>
<keyword evidence="6" id="KW-0546">Nucleotide metabolism</keyword>
<evidence type="ECO:0000259" key="8">
    <source>
        <dbReference type="Pfam" id="PF00962"/>
    </source>
</evidence>
<dbReference type="EMBL" id="JBEFKJ010000004">
    <property type="protein sequence ID" value="KAL2046441.1"/>
    <property type="molecule type" value="Genomic_DNA"/>
</dbReference>
<evidence type="ECO:0000256" key="5">
    <source>
        <dbReference type="ARBA" id="ARBA00022833"/>
    </source>
</evidence>
<evidence type="ECO:0000313" key="9">
    <source>
        <dbReference type="EMBL" id="KAL2046441.1"/>
    </source>
</evidence>
<organism evidence="9 10">
    <name type="scientific">Stereocaulon virgatum</name>
    <dbReference type="NCBI Taxonomy" id="373712"/>
    <lineage>
        <taxon>Eukaryota</taxon>
        <taxon>Fungi</taxon>
        <taxon>Dikarya</taxon>
        <taxon>Ascomycota</taxon>
        <taxon>Pezizomycotina</taxon>
        <taxon>Lecanoromycetes</taxon>
        <taxon>OSLEUM clade</taxon>
        <taxon>Lecanoromycetidae</taxon>
        <taxon>Lecanorales</taxon>
        <taxon>Lecanorineae</taxon>
        <taxon>Stereocaulaceae</taxon>
        <taxon>Stereocaulon</taxon>
    </lineage>
</organism>
<evidence type="ECO:0000256" key="2">
    <source>
        <dbReference type="ARBA" id="ARBA00006676"/>
    </source>
</evidence>
<keyword evidence="5" id="KW-0862">Zinc</keyword>
<sequence length="354" mass="39240">MSRSLTSPVDAAFTLSLPKSELHAHLTGSITPQRLHEMWTQRVHSDPHCRLGDPLEVLSSSRTWNISTFFPLFSSYIYTLCSTRESIIYSTNSVLQDFKDDGVVYLELRTTPRSSESVSKEAYVALVLDCIEHFPHRDVMHTFLILSIDRRNNLSQALEVVDLALKYRSKGIVGIDLCGDPTKGDVSVFAPAFVKAKQHGLKVTLHFAEVPASSTELELETLLGFGPDRVGHVVCVEEGGQVVREIERKGVGVELCVSCNVQAGMTEGGIEGHHFGWWWRSQGAIALCTDDVGIFGSPLSNEYHLVAKHFGLSQNELVELSSRAIGCIFGGEDEKERLRSLLDKFRHQCCHLGG</sequence>
<dbReference type="SUPFAM" id="SSF51556">
    <property type="entry name" value="Metallo-dependent hydrolases"/>
    <property type="match status" value="1"/>
</dbReference>